<evidence type="ECO:0000259" key="3">
    <source>
        <dbReference type="PROSITE" id="PS50109"/>
    </source>
</evidence>
<dbReference type="PANTHER" id="PTHR34220">
    <property type="entry name" value="SENSOR HISTIDINE KINASE YPDA"/>
    <property type="match status" value="1"/>
</dbReference>
<organism evidence="4 5">
    <name type="scientific">Hungatella hathewayi WAL-18680</name>
    <dbReference type="NCBI Taxonomy" id="742737"/>
    <lineage>
        <taxon>Bacteria</taxon>
        <taxon>Bacillati</taxon>
        <taxon>Bacillota</taxon>
        <taxon>Clostridia</taxon>
        <taxon>Lachnospirales</taxon>
        <taxon>Lachnospiraceae</taxon>
        <taxon>Hungatella</taxon>
    </lineage>
</organism>
<evidence type="ECO:0000313" key="5">
    <source>
        <dbReference type="Proteomes" id="UP000005384"/>
    </source>
</evidence>
<dbReference type="InterPro" id="IPR050640">
    <property type="entry name" value="Bact_2-comp_sensor_kinase"/>
</dbReference>
<dbReference type="Pfam" id="PF02518">
    <property type="entry name" value="HATPase_c"/>
    <property type="match status" value="1"/>
</dbReference>
<accession>G5IG96</accession>
<evidence type="ECO:0000313" key="4">
    <source>
        <dbReference type="EMBL" id="EHI59458.1"/>
    </source>
</evidence>
<name>G5IG96_9FIRM</name>
<dbReference type="InterPro" id="IPR010559">
    <property type="entry name" value="Sig_transdc_His_kin_internal"/>
</dbReference>
<dbReference type="PATRIC" id="fig|742737.3.peg.2540"/>
<reference evidence="4 5" key="1">
    <citation type="submission" date="2011-08" db="EMBL/GenBank/DDBJ databases">
        <title>The Genome Sequence of Clostridium hathewayi WAL-18680.</title>
        <authorList>
            <consortium name="The Broad Institute Genome Sequencing Platform"/>
            <person name="Earl A."/>
            <person name="Ward D."/>
            <person name="Feldgarden M."/>
            <person name="Gevers D."/>
            <person name="Finegold S.M."/>
            <person name="Summanen P.H."/>
            <person name="Molitoris D.R."/>
            <person name="Song M."/>
            <person name="Daigneault M."/>
            <person name="Allen-Vercoe E."/>
            <person name="Young S.K."/>
            <person name="Zeng Q."/>
            <person name="Gargeya S."/>
            <person name="Fitzgerald M."/>
            <person name="Haas B."/>
            <person name="Abouelleil A."/>
            <person name="Alvarado L."/>
            <person name="Arachchi H.M."/>
            <person name="Berlin A."/>
            <person name="Brown A."/>
            <person name="Chapman S.B."/>
            <person name="Chen Z."/>
            <person name="Dunbar C."/>
            <person name="Freedman E."/>
            <person name="Gearin G."/>
            <person name="Gellesch M."/>
            <person name="Goldberg J."/>
            <person name="Griggs A."/>
            <person name="Gujja S."/>
            <person name="Heiman D."/>
            <person name="Howarth C."/>
            <person name="Larson L."/>
            <person name="Lui A."/>
            <person name="MacDonald P.J.P."/>
            <person name="Montmayeur A."/>
            <person name="Murphy C."/>
            <person name="Neiman D."/>
            <person name="Pearson M."/>
            <person name="Priest M."/>
            <person name="Roberts A."/>
            <person name="Saif S."/>
            <person name="Shea T."/>
            <person name="Shenoy N."/>
            <person name="Sisk P."/>
            <person name="Stolte C."/>
            <person name="Sykes S."/>
            <person name="Wortman J."/>
            <person name="Nusbaum C."/>
            <person name="Birren B."/>
        </authorList>
    </citation>
    <scope>NUCLEOTIDE SEQUENCE [LARGE SCALE GENOMIC DNA]</scope>
    <source>
        <strain evidence="4 5">WAL-18680</strain>
    </source>
</reference>
<evidence type="ECO:0000256" key="2">
    <source>
        <dbReference type="ARBA" id="ARBA00023012"/>
    </source>
</evidence>
<dbReference type="Proteomes" id="UP000005384">
    <property type="component" value="Unassembled WGS sequence"/>
</dbReference>
<keyword evidence="1" id="KW-0418">Kinase</keyword>
<dbReference type="GO" id="GO:0000155">
    <property type="term" value="F:phosphorelay sensor kinase activity"/>
    <property type="evidence" value="ECO:0007669"/>
    <property type="project" value="InterPro"/>
</dbReference>
<keyword evidence="2" id="KW-0902">Two-component regulatory system</keyword>
<proteinExistence type="predicted"/>
<dbReference type="OrthoDB" id="9809348at2"/>
<gene>
    <name evidence="4" type="ORF">HMPREF9473_02524</name>
</gene>
<keyword evidence="1" id="KW-0808">Transferase</keyword>
<sequence>MAERSMMQVSIKDGSFIPVIPADGEPGSYEEWRAHFFGVQDMNSEESDCSQISLEALRRMSEEQDYRERVFLLRRTGGTWYEVRVLPGWKPEECLLMVRDVHHQFRNWAKRRRIELYEMVRRKLAFFREQGAICGIVVIELGSGRHCFKDQRSKNFFSQSMYQRMKGDLNNRIRRLSLGEGEYCPVEGVHAATDCFSVVTDNGTDCWVSLFGYTMTMESGRRYMYLIWVCVPMMSGTLGTVKVKAGTNRKLTELVESYLFEWNIEDNQITLADNWDEKFSAVGSGKNGFRKIERYVFKDDIPKVRKLFNLILSGDIEDNTMVRFYIRDGETEKAEWCSISLISVLYDGSIPMYVVGTVRDLSSKLKMVMETTMNSHGVTKEIAGRARLLTEHVIRESLPECRHALMAVRMDFLTKKDGNIGMEMVIYQYMELVTRMIYPDDIVWMDEENLMLFLRDVGNGLNARKKAERICRVLESSENGEMTVDSRIAMYPDDGKDFDTLMKMLKSDTSLSDANVIQTLNVADVRDGEGELYHSVNFIPDILDEWYRTIKTNNLLTKEMELTKAQLMLSQIKPHFIYNVLANIKSLIYTDADKAADIVVAFTKYLRVQLNALGEDELAQFPESLDFVKNYIEIEKSRFPDKIHVEYDIRYEDFRLPHFVLQPIVENAIKHGICKRETPGNLIISSRLQDNVILVEVIDNGVGFDTRHKSATGKEHGVGLENVRIRLRHLVRGELQIESRNGTGTRVTIRIPK</sequence>
<dbReference type="AlphaFoldDB" id="G5IG96"/>
<keyword evidence="5" id="KW-1185">Reference proteome</keyword>
<evidence type="ECO:0000256" key="1">
    <source>
        <dbReference type="ARBA" id="ARBA00022777"/>
    </source>
</evidence>
<protein>
    <recommendedName>
        <fullName evidence="3">Histidine kinase domain-containing protein</fullName>
    </recommendedName>
</protein>
<dbReference type="InterPro" id="IPR005467">
    <property type="entry name" value="His_kinase_dom"/>
</dbReference>
<dbReference type="InterPro" id="IPR003594">
    <property type="entry name" value="HATPase_dom"/>
</dbReference>
<dbReference type="Gene3D" id="3.30.565.10">
    <property type="entry name" value="Histidine kinase-like ATPase, C-terminal domain"/>
    <property type="match status" value="1"/>
</dbReference>
<dbReference type="EMBL" id="ADLN01000057">
    <property type="protein sequence ID" value="EHI59458.1"/>
    <property type="molecule type" value="Genomic_DNA"/>
</dbReference>
<dbReference type="HOGENOM" id="CLU_369507_0_0_9"/>
<feature type="domain" description="Histidine kinase" evidence="3">
    <location>
        <begin position="660"/>
        <end position="753"/>
    </location>
</feature>
<dbReference type="GO" id="GO:0016020">
    <property type="term" value="C:membrane"/>
    <property type="evidence" value="ECO:0007669"/>
    <property type="project" value="InterPro"/>
</dbReference>
<dbReference type="PROSITE" id="PS50109">
    <property type="entry name" value="HIS_KIN"/>
    <property type="match status" value="1"/>
</dbReference>
<dbReference type="SUPFAM" id="SSF55874">
    <property type="entry name" value="ATPase domain of HSP90 chaperone/DNA topoisomerase II/histidine kinase"/>
    <property type="match status" value="1"/>
</dbReference>
<comment type="caution">
    <text evidence="4">The sequence shown here is derived from an EMBL/GenBank/DDBJ whole genome shotgun (WGS) entry which is preliminary data.</text>
</comment>
<dbReference type="InterPro" id="IPR036890">
    <property type="entry name" value="HATPase_C_sf"/>
</dbReference>
<dbReference type="Pfam" id="PF06580">
    <property type="entry name" value="His_kinase"/>
    <property type="match status" value="1"/>
</dbReference>
<dbReference type="RefSeq" id="WP_006780503.1">
    <property type="nucleotide sequence ID" value="NZ_CP040506.1"/>
</dbReference>
<dbReference type="PANTHER" id="PTHR34220:SF7">
    <property type="entry name" value="SENSOR HISTIDINE KINASE YPDA"/>
    <property type="match status" value="1"/>
</dbReference>